<dbReference type="EMBL" id="LKCW01000151">
    <property type="protein sequence ID" value="KPM37852.1"/>
    <property type="molecule type" value="Genomic_DNA"/>
</dbReference>
<reference evidence="3 4" key="1">
    <citation type="submission" date="2015-09" db="EMBL/GenBank/DDBJ databases">
        <title>Draft genome of a European isolate of the apple canker pathogen Neonectria ditissima.</title>
        <authorList>
            <person name="Gomez-Cortecero A."/>
            <person name="Harrison R.J."/>
            <person name="Armitage A.D."/>
        </authorList>
    </citation>
    <scope>NUCLEOTIDE SEQUENCE [LARGE SCALE GENOMIC DNA]</scope>
    <source>
        <strain evidence="3 4">R09/05</strain>
    </source>
</reference>
<organism evidence="3 4">
    <name type="scientific">Neonectria ditissima</name>
    <dbReference type="NCBI Taxonomy" id="78410"/>
    <lineage>
        <taxon>Eukaryota</taxon>
        <taxon>Fungi</taxon>
        <taxon>Dikarya</taxon>
        <taxon>Ascomycota</taxon>
        <taxon>Pezizomycotina</taxon>
        <taxon>Sordariomycetes</taxon>
        <taxon>Hypocreomycetidae</taxon>
        <taxon>Hypocreales</taxon>
        <taxon>Nectriaceae</taxon>
        <taxon>Neonectria</taxon>
    </lineage>
</organism>
<gene>
    <name evidence="3" type="ORF">AK830_g8697</name>
</gene>
<evidence type="ECO:0000313" key="4">
    <source>
        <dbReference type="Proteomes" id="UP000050424"/>
    </source>
</evidence>
<dbReference type="Proteomes" id="UP000050424">
    <property type="component" value="Unassembled WGS sequence"/>
</dbReference>
<dbReference type="AlphaFoldDB" id="A0A0N8H633"/>
<dbReference type="OrthoDB" id="5428863at2759"/>
<protein>
    <recommendedName>
        <fullName evidence="2">Heterokaryon incompatibility domain-containing protein</fullName>
    </recommendedName>
</protein>
<evidence type="ECO:0000256" key="1">
    <source>
        <dbReference type="SAM" id="MobiDB-lite"/>
    </source>
</evidence>
<feature type="compositionally biased region" description="Basic and acidic residues" evidence="1">
    <location>
        <begin position="714"/>
        <end position="728"/>
    </location>
</feature>
<proteinExistence type="predicted"/>
<feature type="domain" description="Heterokaryon incompatibility" evidence="2">
    <location>
        <begin position="197"/>
        <end position="334"/>
    </location>
</feature>
<dbReference type="PANTHER" id="PTHR33112:SF1">
    <property type="entry name" value="HETEROKARYON INCOMPATIBILITY DOMAIN-CONTAINING PROTEIN"/>
    <property type="match status" value="1"/>
</dbReference>
<dbReference type="Pfam" id="PF06985">
    <property type="entry name" value="HET"/>
    <property type="match status" value="1"/>
</dbReference>
<feature type="region of interest" description="Disordered" evidence="1">
    <location>
        <begin position="660"/>
        <end position="684"/>
    </location>
</feature>
<dbReference type="PANTHER" id="PTHR33112">
    <property type="entry name" value="DOMAIN PROTEIN, PUTATIVE-RELATED"/>
    <property type="match status" value="1"/>
</dbReference>
<keyword evidence="4" id="KW-1185">Reference proteome</keyword>
<accession>A0A0N8H633</accession>
<dbReference type="STRING" id="78410.A0A0N8H633"/>
<comment type="caution">
    <text evidence="3">The sequence shown here is derived from an EMBL/GenBank/DDBJ whole genome shotgun (WGS) entry which is preliminary data.</text>
</comment>
<name>A0A0N8H633_9HYPO</name>
<evidence type="ECO:0000259" key="2">
    <source>
        <dbReference type="Pfam" id="PF06985"/>
    </source>
</evidence>
<feature type="region of interest" description="Disordered" evidence="1">
    <location>
        <begin position="714"/>
        <end position="788"/>
    </location>
</feature>
<evidence type="ECO:0000313" key="3">
    <source>
        <dbReference type="EMBL" id="KPM37852.1"/>
    </source>
</evidence>
<dbReference type="InterPro" id="IPR010730">
    <property type="entry name" value="HET"/>
</dbReference>
<feature type="compositionally biased region" description="Basic and acidic residues" evidence="1">
    <location>
        <begin position="757"/>
        <end position="766"/>
    </location>
</feature>
<feature type="compositionally biased region" description="Acidic residues" evidence="1">
    <location>
        <begin position="776"/>
        <end position="786"/>
    </location>
</feature>
<sequence length="816" mass="91143">MTETRPAHTSAHPVPSESDDYLCERCADIDLEKVFRGGYKTPHEISDLGPVPEDQLKSPCSLCRLIATAVYKPFGDDSLASFHDSCSTCNFKSTEAEADSTLPSYRLFAVNVSPEKGRDGMWHSRVARYQSADLLVESIQKGHWFSKSEPQAIPAPPEVPESGEFIALKVGHPQIQNLCFIDCQTRRLMGATAGQEYIALSYVWGEPDKGYQSSNLAPDEELPEAPLVIDDAIRVVIAMGYRYLWVDRYCIQQSDIESLEDHLSKMHLLYQNAVFAIVAAAGTDSSFGLPGVSKTAREPQTYTTVGSLKLVSAIEPFANDTRCKWNTRAWTYQEGLFATRRLIFGPRQVSFHCMRSEQSEIYAYPASWAPKSLPGSRQVSVWEHITRYSTRALTYDSDALNGLAATLNSFNKYPESPVANIWGIPFSESITSLDQSWSAPPSKACGSSRMNSDAVFASPSAISGYSLMWSLSGSTPDELRTLRRRKDFPTWSWASCVGHICFPGLWSPPRDAVLPDPELDLAVETLDGQTISISDYLATGNSPKLSRYLHIEAWSVRDALTFHCRKGTASLNLGDAKYELTGPIRYDSMSNHNDHTEVFRVLSERRNSMKRWEAIISWFSPMNYGNVINPYLLILIKSDDPKYPGRDVYERVGSIPAMSLERMPKKRRRAAASTQREQRPRPTMKWAAEIIEEARQADIEAARKHREWLAGLESAHRQSDDEGGHTKDNVANPSTKGSGADTAGSVHEEPSMDNESPEDRSEHTESELALSLSDVSSEDTDSDDTGDYTINNLIQQGLAKKYYPRIPVVRRKLIIQ</sequence>